<feature type="domain" description="SEA" evidence="1">
    <location>
        <begin position="90"/>
        <end position="150"/>
    </location>
</feature>
<reference evidence="2" key="1">
    <citation type="submission" date="2025-08" db="UniProtKB">
        <authorList>
            <consortium name="Ensembl"/>
        </authorList>
    </citation>
    <scope>IDENTIFICATION</scope>
</reference>
<evidence type="ECO:0000259" key="1">
    <source>
        <dbReference type="PROSITE" id="PS50024"/>
    </source>
</evidence>
<proteinExistence type="predicted"/>
<protein>
    <recommendedName>
        <fullName evidence="1">SEA domain-containing protein</fullName>
    </recommendedName>
</protein>
<dbReference type="InterPro" id="IPR036364">
    <property type="entry name" value="SEA_dom_sf"/>
</dbReference>
<dbReference type="OMA" id="YHEVRNQ"/>
<dbReference type="PANTHER" id="PTHR14672:SF1">
    <property type="entry name" value="MUCIN-16"/>
    <property type="match status" value="1"/>
</dbReference>
<dbReference type="PROSITE" id="PS50024">
    <property type="entry name" value="SEA"/>
    <property type="match status" value="2"/>
</dbReference>
<feature type="domain" description="SEA" evidence="1">
    <location>
        <begin position="1"/>
        <end position="77"/>
    </location>
</feature>
<dbReference type="SUPFAM" id="SSF82671">
    <property type="entry name" value="SEA domain"/>
    <property type="match status" value="2"/>
</dbReference>
<dbReference type="Gene3D" id="3.30.70.960">
    <property type="entry name" value="SEA domain"/>
    <property type="match status" value="2"/>
</dbReference>
<evidence type="ECO:0000313" key="2">
    <source>
        <dbReference type="Ensembl" id="ENSSPUP00000015620.1"/>
    </source>
</evidence>
<reference evidence="2" key="2">
    <citation type="submission" date="2025-09" db="UniProtKB">
        <authorList>
            <consortium name="Ensembl"/>
        </authorList>
    </citation>
    <scope>IDENTIFICATION</scope>
</reference>
<dbReference type="GeneTree" id="ENSGT00440000039287"/>
<name>A0A8D0H6D8_SPHPU</name>
<dbReference type="AlphaFoldDB" id="A0A8D0H6D8"/>
<evidence type="ECO:0000313" key="3">
    <source>
        <dbReference type="Proteomes" id="UP000694392"/>
    </source>
</evidence>
<accession>A0A8D0H6D8</accession>
<keyword evidence="3" id="KW-1185">Reference proteome</keyword>
<organism evidence="2 3">
    <name type="scientific">Sphenodon punctatus</name>
    <name type="common">Tuatara</name>
    <name type="synonym">Hatteria punctata</name>
    <dbReference type="NCBI Taxonomy" id="8508"/>
    <lineage>
        <taxon>Eukaryota</taxon>
        <taxon>Metazoa</taxon>
        <taxon>Chordata</taxon>
        <taxon>Craniata</taxon>
        <taxon>Vertebrata</taxon>
        <taxon>Euteleostomi</taxon>
        <taxon>Lepidosauria</taxon>
        <taxon>Sphenodontia</taxon>
        <taxon>Sphenodontidae</taxon>
        <taxon>Sphenodon</taxon>
    </lineage>
</organism>
<sequence>SSIGPAYIGCRVTGFRPLKHGSETGVDTVCTYRNDSATPVFDRVRVYHEVRNQTNGITKLGPYGLDRNSLYVNGYNEAEAPPTPILPTAALEHFTVNFTVTNLKYKAEMGSPDSQTFNVTERPLIALLDAVFKKSSIGPTYKGCEVTAFR</sequence>
<dbReference type="Ensembl" id="ENSSPUT00000016655.1">
    <property type="protein sequence ID" value="ENSSPUP00000015620.1"/>
    <property type="gene ID" value="ENSSPUG00000012066.1"/>
</dbReference>
<dbReference type="Proteomes" id="UP000694392">
    <property type="component" value="Unplaced"/>
</dbReference>
<dbReference type="Pfam" id="PF01390">
    <property type="entry name" value="SEA"/>
    <property type="match status" value="2"/>
</dbReference>
<dbReference type="PANTHER" id="PTHR14672">
    <property type="entry name" value="MUCIN-16"/>
    <property type="match status" value="1"/>
</dbReference>
<dbReference type="InterPro" id="IPR000082">
    <property type="entry name" value="SEA_dom"/>
</dbReference>
<dbReference type="InterPro" id="IPR028850">
    <property type="entry name" value="MUC16"/>
</dbReference>